<keyword evidence="4" id="KW-0645">Protease</keyword>
<evidence type="ECO:0000256" key="2">
    <source>
        <dbReference type="SAM" id="MobiDB-lite"/>
    </source>
</evidence>
<evidence type="ECO:0000256" key="1">
    <source>
        <dbReference type="ARBA" id="ARBA00008542"/>
    </source>
</evidence>
<dbReference type="NCBIfam" id="TIGR01382">
    <property type="entry name" value="PfpI"/>
    <property type="match status" value="1"/>
</dbReference>
<feature type="domain" description="DJ-1/PfpI" evidence="3">
    <location>
        <begin position="104"/>
        <end position="268"/>
    </location>
</feature>
<dbReference type="GO" id="GO:0008233">
    <property type="term" value="F:peptidase activity"/>
    <property type="evidence" value="ECO:0007669"/>
    <property type="project" value="UniProtKB-KW"/>
</dbReference>
<keyword evidence="4" id="KW-0378">Hydrolase</keyword>
<dbReference type="PANTHER" id="PTHR42733:SF12">
    <property type="entry name" value="PROTEINASE"/>
    <property type="match status" value="1"/>
</dbReference>
<dbReference type="PANTHER" id="PTHR42733">
    <property type="entry name" value="DJ-1 PROTEIN"/>
    <property type="match status" value="1"/>
</dbReference>
<dbReference type="GO" id="GO:0016798">
    <property type="term" value="F:hydrolase activity, acting on glycosyl bonds"/>
    <property type="evidence" value="ECO:0007669"/>
    <property type="project" value="UniProtKB-KW"/>
</dbReference>
<protein>
    <submittedName>
        <fullName evidence="4">Protease I</fullName>
        <ecNumber evidence="4">3.2.-.-</ecNumber>
    </submittedName>
</protein>
<accession>A0A840S092</accession>
<feature type="region of interest" description="Disordered" evidence="2">
    <location>
        <begin position="70"/>
        <end position="94"/>
    </location>
</feature>
<keyword evidence="5" id="KW-1185">Reference proteome</keyword>
<keyword evidence="4" id="KW-0326">Glycosidase</keyword>
<evidence type="ECO:0000313" key="4">
    <source>
        <dbReference type="EMBL" id="MBB5202151.1"/>
    </source>
</evidence>
<gene>
    <name evidence="4" type="ORF">HNR39_004015</name>
</gene>
<evidence type="ECO:0000259" key="3">
    <source>
        <dbReference type="Pfam" id="PF01965"/>
    </source>
</evidence>
<sequence length="279" mass="29569">MVTKDKSANTANIVKGAESMPGGASTIPTERSTAHDTPSELALDDANEMSFPASDPVAVSNITRIEKAPEMSAAASDHQNSNAMGLSEESDIEPEAPDLSPLTIAILVTDGFEQAELLAPRQALESAGATVHVISDKTGRVQGYEHTDKGESVDVDCALSEASPEDYSAVLLPGGVVNGDALRMSPDARAFIQKINKAHKPIASICHGGWLLISAGIAADRTVTSWPSLQDDFTNAKAKWVDQEVVCDDNFVSSRKPSDIPAFNKAFIGLLREKIKELA</sequence>
<dbReference type="PROSITE" id="PS51276">
    <property type="entry name" value="PEPTIDASE_C56_PFPI"/>
    <property type="match status" value="1"/>
</dbReference>
<dbReference type="SUPFAM" id="SSF52317">
    <property type="entry name" value="Class I glutamine amidotransferase-like"/>
    <property type="match status" value="1"/>
</dbReference>
<dbReference type="InterPro" id="IPR006286">
    <property type="entry name" value="C56_PfpI-like"/>
</dbReference>
<organism evidence="4 5">
    <name type="scientific">Glaciimonas immobilis</name>
    <dbReference type="NCBI Taxonomy" id="728004"/>
    <lineage>
        <taxon>Bacteria</taxon>
        <taxon>Pseudomonadati</taxon>
        <taxon>Pseudomonadota</taxon>
        <taxon>Betaproteobacteria</taxon>
        <taxon>Burkholderiales</taxon>
        <taxon>Oxalobacteraceae</taxon>
        <taxon>Glaciimonas</taxon>
    </lineage>
</organism>
<dbReference type="Gene3D" id="3.40.50.880">
    <property type="match status" value="1"/>
</dbReference>
<dbReference type="Proteomes" id="UP000571084">
    <property type="component" value="Unassembled WGS sequence"/>
</dbReference>
<dbReference type="EMBL" id="JACHHQ010000011">
    <property type="protein sequence ID" value="MBB5202151.1"/>
    <property type="molecule type" value="Genomic_DNA"/>
</dbReference>
<dbReference type="GO" id="GO:0006508">
    <property type="term" value="P:proteolysis"/>
    <property type="evidence" value="ECO:0007669"/>
    <property type="project" value="UniProtKB-KW"/>
</dbReference>
<dbReference type="AlphaFoldDB" id="A0A840S092"/>
<dbReference type="Pfam" id="PF01965">
    <property type="entry name" value="DJ-1_PfpI"/>
    <property type="match status" value="1"/>
</dbReference>
<dbReference type="InterPro" id="IPR029062">
    <property type="entry name" value="Class_I_gatase-like"/>
</dbReference>
<proteinExistence type="inferred from homology"/>
<dbReference type="EC" id="3.2.-.-" evidence="4"/>
<feature type="region of interest" description="Disordered" evidence="2">
    <location>
        <begin position="1"/>
        <end position="54"/>
    </location>
</feature>
<reference evidence="4 5" key="1">
    <citation type="submission" date="2020-08" db="EMBL/GenBank/DDBJ databases">
        <title>Genomic Encyclopedia of Type Strains, Phase IV (KMG-IV): sequencing the most valuable type-strain genomes for metagenomic binning, comparative biology and taxonomic classification.</title>
        <authorList>
            <person name="Goeker M."/>
        </authorList>
    </citation>
    <scope>NUCLEOTIDE SEQUENCE [LARGE SCALE GENOMIC DNA]</scope>
    <source>
        <strain evidence="4 5">DSM 23240</strain>
    </source>
</reference>
<evidence type="ECO:0000313" key="5">
    <source>
        <dbReference type="Proteomes" id="UP000571084"/>
    </source>
</evidence>
<dbReference type="CDD" id="cd03134">
    <property type="entry name" value="GATase1_PfpI_like"/>
    <property type="match status" value="1"/>
</dbReference>
<comment type="similarity">
    <text evidence="1">Belongs to the peptidase C56 family.</text>
</comment>
<dbReference type="InterPro" id="IPR002818">
    <property type="entry name" value="DJ-1/PfpI"/>
</dbReference>
<comment type="caution">
    <text evidence="4">The sequence shown here is derived from an EMBL/GenBank/DDBJ whole genome shotgun (WGS) entry which is preliminary data.</text>
</comment>
<name>A0A840S092_9BURK</name>